<dbReference type="GO" id="GO:0035539">
    <property type="term" value="F:8-oxo-7,8-dihydrodeoxyguanosine triphosphate pyrophosphatase activity"/>
    <property type="evidence" value="ECO:0007669"/>
    <property type="project" value="UniProtKB-EC"/>
</dbReference>
<evidence type="ECO:0000256" key="4">
    <source>
        <dbReference type="RuleBase" id="RU003476"/>
    </source>
</evidence>
<comment type="cofactor">
    <cofactor evidence="1">
        <name>Mg(2+)</name>
        <dbReference type="ChEBI" id="CHEBI:18420"/>
    </cofactor>
</comment>
<dbReference type="InterPro" id="IPR020476">
    <property type="entry name" value="Nudix_hydrolase"/>
</dbReference>
<protein>
    <submittedName>
        <fullName evidence="6">8-oxo-dGTP diphosphatase</fullName>
        <ecNumber evidence="6">3.6.1.55</ecNumber>
    </submittedName>
</protein>
<dbReference type="PANTHER" id="PTHR43046">
    <property type="entry name" value="GDP-MANNOSE MANNOSYL HYDROLASE"/>
    <property type="match status" value="1"/>
</dbReference>
<dbReference type="Gene3D" id="3.90.79.10">
    <property type="entry name" value="Nucleoside Triphosphate Pyrophosphohydrolase"/>
    <property type="match status" value="1"/>
</dbReference>
<comment type="caution">
    <text evidence="6">The sequence shown here is derived from an EMBL/GenBank/DDBJ whole genome shotgun (WGS) entry which is preliminary data.</text>
</comment>
<name>A0ABS4Q8U1_9NOCA</name>
<evidence type="ECO:0000256" key="2">
    <source>
        <dbReference type="ARBA" id="ARBA00005582"/>
    </source>
</evidence>
<reference evidence="6 7" key="1">
    <citation type="submission" date="2021-03" db="EMBL/GenBank/DDBJ databases">
        <title>Sequencing the genomes of 1000 actinobacteria strains.</title>
        <authorList>
            <person name="Klenk H.-P."/>
        </authorList>
    </citation>
    <scope>NUCLEOTIDE SEQUENCE [LARGE SCALE GENOMIC DNA]</scope>
    <source>
        <strain evidence="6 7">DSM 45516</strain>
    </source>
</reference>
<dbReference type="PRINTS" id="PR00502">
    <property type="entry name" value="NUDIXFAMILY"/>
</dbReference>
<evidence type="ECO:0000313" key="7">
    <source>
        <dbReference type="Proteomes" id="UP001519325"/>
    </source>
</evidence>
<dbReference type="SUPFAM" id="SSF55811">
    <property type="entry name" value="Nudix"/>
    <property type="match status" value="1"/>
</dbReference>
<organism evidence="6 7">
    <name type="scientific">Nocardia goodfellowii</name>
    <dbReference type="NCBI Taxonomy" id="882446"/>
    <lineage>
        <taxon>Bacteria</taxon>
        <taxon>Bacillati</taxon>
        <taxon>Actinomycetota</taxon>
        <taxon>Actinomycetes</taxon>
        <taxon>Mycobacteriales</taxon>
        <taxon>Nocardiaceae</taxon>
        <taxon>Nocardia</taxon>
    </lineage>
</organism>
<evidence type="ECO:0000259" key="5">
    <source>
        <dbReference type="PROSITE" id="PS51462"/>
    </source>
</evidence>
<dbReference type="PANTHER" id="PTHR43046:SF14">
    <property type="entry name" value="MUTT_NUDIX FAMILY PROTEIN"/>
    <property type="match status" value="1"/>
</dbReference>
<dbReference type="CDD" id="cd02883">
    <property type="entry name" value="NUDIX_Hydrolase"/>
    <property type="match status" value="1"/>
</dbReference>
<evidence type="ECO:0000256" key="3">
    <source>
        <dbReference type="ARBA" id="ARBA00022801"/>
    </source>
</evidence>
<sequence length="144" mass="16120">MTERNGEQRWTAHALPIRTGKVLLLHRNPILPLGGLWDIPGGVVAPGENPADAARREVAEETGLDVLVTDELTHFVNPDTSGRDIDFHTVTFGCFENEIGRAVHLPDDEHDEYEWMTYQEATHVPLVWHVRKTLDHADALGLLS</sequence>
<dbReference type="EC" id="3.6.1.55" evidence="6"/>
<dbReference type="Proteomes" id="UP001519325">
    <property type="component" value="Unassembled WGS sequence"/>
</dbReference>
<evidence type="ECO:0000313" key="6">
    <source>
        <dbReference type="EMBL" id="MBP2188110.1"/>
    </source>
</evidence>
<gene>
    <name evidence="6" type="ORF">BJ987_001011</name>
</gene>
<dbReference type="InterPro" id="IPR015797">
    <property type="entry name" value="NUDIX_hydrolase-like_dom_sf"/>
</dbReference>
<dbReference type="InterPro" id="IPR000086">
    <property type="entry name" value="NUDIX_hydrolase_dom"/>
</dbReference>
<dbReference type="RefSeq" id="WP_209885127.1">
    <property type="nucleotide sequence ID" value="NZ_JAGGMR010000001.1"/>
</dbReference>
<keyword evidence="7" id="KW-1185">Reference proteome</keyword>
<dbReference type="PROSITE" id="PS00893">
    <property type="entry name" value="NUDIX_BOX"/>
    <property type="match status" value="1"/>
</dbReference>
<proteinExistence type="inferred from homology"/>
<dbReference type="EMBL" id="JAGGMR010000001">
    <property type="protein sequence ID" value="MBP2188110.1"/>
    <property type="molecule type" value="Genomic_DNA"/>
</dbReference>
<comment type="similarity">
    <text evidence="2 4">Belongs to the Nudix hydrolase family.</text>
</comment>
<feature type="domain" description="Nudix hydrolase" evidence="5">
    <location>
        <begin position="7"/>
        <end position="140"/>
    </location>
</feature>
<dbReference type="InterPro" id="IPR020084">
    <property type="entry name" value="NUDIX_hydrolase_CS"/>
</dbReference>
<accession>A0ABS4Q8U1</accession>
<evidence type="ECO:0000256" key="1">
    <source>
        <dbReference type="ARBA" id="ARBA00001946"/>
    </source>
</evidence>
<dbReference type="Pfam" id="PF00293">
    <property type="entry name" value="NUDIX"/>
    <property type="match status" value="1"/>
</dbReference>
<dbReference type="PROSITE" id="PS51462">
    <property type="entry name" value="NUDIX"/>
    <property type="match status" value="1"/>
</dbReference>
<keyword evidence="3 4" id="KW-0378">Hydrolase</keyword>